<reference evidence="1 2" key="1">
    <citation type="submission" date="2019-05" db="EMBL/GenBank/DDBJ databases">
        <authorList>
            <consortium name="Science for Life Laboratories"/>
        </authorList>
    </citation>
    <scope>NUCLEOTIDE SEQUENCE [LARGE SCALE GENOMIC DNA]</scope>
    <source>
        <strain evidence="1">Soil9</strain>
    </source>
</reference>
<name>A0A6P2CWQ9_9BACT</name>
<proteinExistence type="predicted"/>
<protein>
    <submittedName>
        <fullName evidence="1">Uncharacterized protein</fullName>
    </submittedName>
</protein>
<organism evidence="1 2">
    <name type="scientific">Gemmata massiliana</name>
    <dbReference type="NCBI Taxonomy" id="1210884"/>
    <lineage>
        <taxon>Bacteria</taxon>
        <taxon>Pseudomonadati</taxon>
        <taxon>Planctomycetota</taxon>
        <taxon>Planctomycetia</taxon>
        <taxon>Gemmatales</taxon>
        <taxon>Gemmataceae</taxon>
        <taxon>Gemmata</taxon>
    </lineage>
</organism>
<gene>
    <name evidence="1" type="ORF">SOIL9_48880</name>
</gene>
<sequence>MAFDGLTLNPGAGGAVLATDSFTDTDSQNRIMPFGAVAFGESGGPYTPVDEEHGLPVHQQLGATWAVSLAAIPLAAGAATAANQATAITALASIDARLAGTLAVVGAVTIGDGGGSVTVDGTIAATQSGVWTVGVSGTVPVSGPLTDAQLRATAVPVSLAAVPTHAVTQSGAWAFSLSAALPAGTNNIGDVDVLTLPAVTIAAAQTLATVTTVGTVTTLTTCATVTNLAQLGGQAVAMGTGTRSAGTQRVTIATDDTVQAAAVAATAGGTTPYSFLSTAAVQAAAIKASAGQVYGLRFFNKGATPVYVRLYNQTTTPGTSDTPVYRCMVPGNTAVGGFVDTVPPGITFGTGIGIRVTAGVADNDATALPASDVMGNVLYK</sequence>
<dbReference type="Proteomes" id="UP000464178">
    <property type="component" value="Chromosome"/>
</dbReference>
<dbReference type="EMBL" id="LR593886">
    <property type="protein sequence ID" value="VTR92826.1"/>
    <property type="molecule type" value="Genomic_DNA"/>
</dbReference>
<dbReference type="KEGG" id="gms:SOIL9_48880"/>
<dbReference type="RefSeq" id="WP_162667638.1">
    <property type="nucleotide sequence ID" value="NZ_LR593886.1"/>
</dbReference>
<evidence type="ECO:0000313" key="1">
    <source>
        <dbReference type="EMBL" id="VTR92826.1"/>
    </source>
</evidence>
<keyword evidence="2" id="KW-1185">Reference proteome</keyword>
<dbReference type="AlphaFoldDB" id="A0A6P2CWQ9"/>
<evidence type="ECO:0000313" key="2">
    <source>
        <dbReference type="Proteomes" id="UP000464178"/>
    </source>
</evidence>
<accession>A0A6P2CWQ9</accession>